<dbReference type="PROSITE" id="PS00108">
    <property type="entry name" value="PROTEIN_KINASE_ST"/>
    <property type="match status" value="1"/>
</dbReference>
<dbReference type="GO" id="GO:0005524">
    <property type="term" value="F:ATP binding"/>
    <property type="evidence" value="ECO:0007669"/>
    <property type="project" value="UniProtKB-UniRule"/>
</dbReference>
<keyword evidence="3" id="KW-0597">Phosphoprotein</keyword>
<comment type="caution">
    <text evidence="23">The sequence shown here is derived from an EMBL/GenBank/DDBJ whole genome shotgun (WGS) entry which is preliminary data.</text>
</comment>
<feature type="region of interest" description="Disordered" evidence="20">
    <location>
        <begin position="481"/>
        <end position="559"/>
    </location>
</feature>
<keyword evidence="4" id="KW-0808">Transferase</keyword>
<dbReference type="InterPro" id="IPR017441">
    <property type="entry name" value="Protein_kinase_ATP_BS"/>
</dbReference>
<dbReference type="GO" id="GO:0005737">
    <property type="term" value="C:cytoplasm"/>
    <property type="evidence" value="ECO:0007669"/>
    <property type="project" value="TreeGrafter"/>
</dbReference>
<keyword evidence="21" id="KW-0812">Transmembrane</keyword>
<dbReference type="Gene3D" id="1.10.510.10">
    <property type="entry name" value="Transferase(Phosphotransferase) domain 1"/>
    <property type="match status" value="2"/>
</dbReference>
<evidence type="ECO:0000256" key="4">
    <source>
        <dbReference type="ARBA" id="ARBA00022679"/>
    </source>
</evidence>
<keyword evidence="21" id="KW-0472">Membrane</keyword>
<feature type="compositionally biased region" description="Low complexity" evidence="20">
    <location>
        <begin position="515"/>
        <end position="532"/>
    </location>
</feature>
<feature type="region of interest" description="Disordered" evidence="20">
    <location>
        <begin position="277"/>
        <end position="301"/>
    </location>
</feature>
<evidence type="ECO:0000256" key="8">
    <source>
        <dbReference type="ARBA" id="ARBA00022840"/>
    </source>
</evidence>
<evidence type="ECO:0000256" key="14">
    <source>
        <dbReference type="ARBA" id="ARBA00042456"/>
    </source>
</evidence>
<dbReference type="Gene3D" id="3.30.200.20">
    <property type="entry name" value="Phosphorylase Kinase, domain 1"/>
    <property type="match status" value="1"/>
</dbReference>
<evidence type="ECO:0000256" key="6">
    <source>
        <dbReference type="ARBA" id="ARBA00022741"/>
    </source>
</evidence>
<comment type="subunit">
    <text evidence="16">Synthesized in an inactive form that binds to the N-terminal domain of CDC37. Has to be associated with a multiprotein complex containing Hsp90, CDC37 and PPP5C for maturation and activation by autophosphorylation. The phosphatase PPP5C modulates this activation. Homodimer; homodimerizes in presence of heme, forming a disulfide-linked inactive homodimer. Interacts with DELE1; binds both to full-length DELE1 and processed form of DELE1 (S-DELE1) in response to stress, leading to activate its protein kinase activity and trigger the integrated stress response (ISR).</text>
</comment>
<keyword evidence="7" id="KW-0418">Kinase</keyword>
<dbReference type="GO" id="GO:0004694">
    <property type="term" value="F:eukaryotic translation initiation factor 2alpha kinase activity"/>
    <property type="evidence" value="ECO:0007669"/>
    <property type="project" value="TreeGrafter"/>
</dbReference>
<proteinExistence type="inferred from homology"/>
<dbReference type="GO" id="GO:0005634">
    <property type="term" value="C:nucleus"/>
    <property type="evidence" value="ECO:0007669"/>
    <property type="project" value="TreeGrafter"/>
</dbReference>
<evidence type="ECO:0000256" key="20">
    <source>
        <dbReference type="SAM" id="MobiDB-lite"/>
    </source>
</evidence>
<feature type="transmembrane region" description="Helical" evidence="21">
    <location>
        <begin position="865"/>
        <end position="886"/>
    </location>
</feature>
<evidence type="ECO:0000259" key="22">
    <source>
        <dbReference type="PROSITE" id="PS50011"/>
    </source>
</evidence>
<evidence type="ECO:0000256" key="5">
    <source>
        <dbReference type="ARBA" id="ARBA00022737"/>
    </source>
</evidence>
<keyword evidence="5" id="KW-0677">Repeat</keyword>
<feature type="binding site" evidence="19">
    <location>
        <position position="227"/>
    </location>
    <ligand>
        <name>ATP</name>
        <dbReference type="ChEBI" id="CHEBI:30616"/>
    </ligand>
</feature>
<dbReference type="Pfam" id="PF00069">
    <property type="entry name" value="Pkinase"/>
    <property type="match status" value="2"/>
</dbReference>
<dbReference type="PANTHER" id="PTHR11042">
    <property type="entry name" value="EUKARYOTIC TRANSLATION INITIATION FACTOR 2-ALPHA KINASE EIF2-ALPHA KINASE -RELATED"/>
    <property type="match status" value="1"/>
</dbReference>
<evidence type="ECO:0000256" key="1">
    <source>
        <dbReference type="ARBA" id="ARBA00012513"/>
    </source>
</evidence>
<dbReference type="Proteomes" id="UP001497497">
    <property type="component" value="Unassembled WGS sequence"/>
</dbReference>
<sequence>MAQPFKAQSDSQLVTEARHQDESPNKSSKITTKKFTDIKLREGVKPIRQMDSSDLSKQNSNQAIKKMIELKQQESKALALASGSSLPPHLLMASLLEQLCYMYVKERTKANQLFKILCERLSRLNVIAPLSHLDEMSSLRFQHRAMLDKIVRTAMKSLDKQSLLALPPLDQSLNIDRLSIRDDDIISEHTSRYKIEFQEVSLLGKGGFGYVFKAKNYLDGCEYAVKKIKFKHKNTGMLLKLLREVKALANLHHTNIVGYNAAWLEYDNPLCSRKENFSNESPLAQDSSNEATESKVYDRQERSTSLSIQFCLSDDEENKPVPSPNLGGNGLAMNAKYFSQVKVEEVFGRSENVLLNGGRGDAGKFTDSSPKLANSRGLTHGSPRPKKERHKHVVIEEEISSSFSFNYSDNNCESQGQEKVVVKCGQHFEIDLDISNDHSFDCLAMNTEAYNDKINQVSPHHHGHSSEISVNKMTRVAGSLKNNSPVKETGGDSVVDSKKWSPLREPQEAIHHSTAKSSPSKSSSAKPSPSRSQFKHSKFFHSPPFSDDIDNDPDEACHDDKLSFYSESQAPPSSPPSSSVIFSNVSLVVEEEMSYSGNSGLPPNRRTTRQSRSMEHPAPRVSRVSEKDGVYSVDIDTPALPSRKGPQEDELPAYKRSISSGAANNMDEVMESRNHNYDFQNSITLYIQMELCSTTLQEWLYDRNSQQGDSYDATLFCSDNMRIFHQLLLGVNFIHSHGLIHRDLKPRNIFLSGNDLHVKIGDFGLAKEDMLSQGREEIVLKPSPTDEGTFLYDNHTTGVGTLSYASPEQLKGSFYDVKVIFFFFSFFFFQSDMYSLGVIFFEMFNVFHTDMERLRELEKLRKVNIFFFFFWFFFFFLLFFFFFLFFFFQSDMYSLGVILFEMFNVFHTDMERLRELEKLRKVNHCPEAFTQKWPLQADSIKALVSSVPSERPSAQDLLNSQLFLSQEQVR</sequence>
<evidence type="ECO:0000313" key="24">
    <source>
        <dbReference type="Proteomes" id="UP001497497"/>
    </source>
</evidence>
<dbReference type="AlphaFoldDB" id="A0AAV2IN50"/>
<keyword evidence="6 19" id="KW-0547">Nucleotide-binding</keyword>
<evidence type="ECO:0000256" key="18">
    <source>
        <dbReference type="ARBA" id="ARBA00048977"/>
    </source>
</evidence>
<keyword evidence="11" id="KW-0652">Protein synthesis inhibitor</keyword>
<feature type="region of interest" description="Disordered" evidence="20">
    <location>
        <begin position="594"/>
        <end position="650"/>
    </location>
</feature>
<dbReference type="PROSITE" id="PS50011">
    <property type="entry name" value="PROTEIN_KINASE_DOM"/>
    <property type="match status" value="1"/>
</dbReference>
<dbReference type="EMBL" id="CAXITT010001006">
    <property type="protein sequence ID" value="CAL1547553.1"/>
    <property type="molecule type" value="Genomic_DNA"/>
</dbReference>
<feature type="transmembrane region" description="Helical" evidence="21">
    <location>
        <begin position="819"/>
        <end position="844"/>
    </location>
</feature>
<organism evidence="23 24">
    <name type="scientific">Lymnaea stagnalis</name>
    <name type="common">Great pond snail</name>
    <name type="synonym">Helix stagnalis</name>
    <dbReference type="NCBI Taxonomy" id="6523"/>
    <lineage>
        <taxon>Eukaryota</taxon>
        <taxon>Metazoa</taxon>
        <taxon>Spiralia</taxon>
        <taxon>Lophotrochozoa</taxon>
        <taxon>Mollusca</taxon>
        <taxon>Gastropoda</taxon>
        <taxon>Heterobranchia</taxon>
        <taxon>Euthyneura</taxon>
        <taxon>Panpulmonata</taxon>
        <taxon>Hygrophila</taxon>
        <taxon>Lymnaeoidea</taxon>
        <taxon>Lymnaeidae</taxon>
        <taxon>Lymnaea</taxon>
    </lineage>
</organism>
<keyword evidence="9" id="KW-0832">Ubl conjugation</keyword>
<protein>
    <recommendedName>
        <fullName evidence="13">Eukaryotic translation initiation factor 2-alpha kinase 1</fullName>
        <ecNumber evidence="1">2.7.11.1</ecNumber>
    </recommendedName>
    <alternativeName>
        <fullName evidence="15">Heme-regulated eukaryotic initiation factor eIF-2-alpha kinase</fullName>
    </alternativeName>
    <alternativeName>
        <fullName evidence="14">Hemin-sensitive initiation factor 2-alpha kinase</fullName>
    </alternativeName>
</protein>
<dbReference type="InterPro" id="IPR054521">
    <property type="entry name" value="HRI2_3H"/>
</dbReference>
<evidence type="ECO:0000256" key="16">
    <source>
        <dbReference type="ARBA" id="ARBA00046654"/>
    </source>
</evidence>
<dbReference type="SMART" id="SM00220">
    <property type="entry name" value="S_TKc"/>
    <property type="match status" value="1"/>
</dbReference>
<dbReference type="InterPro" id="IPR011009">
    <property type="entry name" value="Kinase-like_dom_sf"/>
</dbReference>
<name>A0AAV2IN50_LYMST</name>
<feature type="compositionally biased region" description="Basic and acidic residues" evidence="20">
    <location>
        <begin position="612"/>
        <end position="629"/>
    </location>
</feature>
<evidence type="ECO:0000256" key="2">
    <source>
        <dbReference type="ARBA" id="ARBA00022527"/>
    </source>
</evidence>
<feature type="region of interest" description="Disordered" evidence="20">
    <location>
        <begin position="1"/>
        <end position="34"/>
    </location>
</feature>
<feature type="region of interest" description="Disordered" evidence="20">
    <location>
        <begin position="361"/>
        <end position="390"/>
    </location>
</feature>
<reference evidence="23 24" key="1">
    <citation type="submission" date="2024-04" db="EMBL/GenBank/DDBJ databases">
        <authorList>
            <consortium name="Genoscope - CEA"/>
            <person name="William W."/>
        </authorList>
    </citation>
    <scope>NUCLEOTIDE SEQUENCE [LARGE SCALE GENOMIC DNA]</scope>
</reference>
<evidence type="ECO:0000256" key="13">
    <source>
        <dbReference type="ARBA" id="ARBA00040433"/>
    </source>
</evidence>
<keyword evidence="24" id="KW-1185">Reference proteome</keyword>
<evidence type="ECO:0000256" key="12">
    <source>
        <dbReference type="ARBA" id="ARBA00037982"/>
    </source>
</evidence>
<dbReference type="PROSITE" id="PS00107">
    <property type="entry name" value="PROTEIN_KINASE_ATP"/>
    <property type="match status" value="1"/>
</dbReference>
<dbReference type="InterPro" id="IPR008271">
    <property type="entry name" value="Ser/Thr_kinase_AS"/>
</dbReference>
<dbReference type="EC" id="2.7.11.1" evidence="1"/>
<dbReference type="GO" id="GO:0017148">
    <property type="term" value="P:negative regulation of translation"/>
    <property type="evidence" value="ECO:0007669"/>
    <property type="project" value="UniProtKB-KW"/>
</dbReference>
<comment type="catalytic activity">
    <reaction evidence="17">
        <text>L-threonyl-[protein] + ATP = O-phospho-L-threonyl-[protein] + ADP + H(+)</text>
        <dbReference type="Rhea" id="RHEA:46608"/>
        <dbReference type="Rhea" id="RHEA-COMP:11060"/>
        <dbReference type="Rhea" id="RHEA-COMP:11605"/>
        <dbReference type="ChEBI" id="CHEBI:15378"/>
        <dbReference type="ChEBI" id="CHEBI:30013"/>
        <dbReference type="ChEBI" id="CHEBI:30616"/>
        <dbReference type="ChEBI" id="CHEBI:61977"/>
        <dbReference type="ChEBI" id="CHEBI:456216"/>
        <dbReference type="EC" id="2.7.11.1"/>
    </reaction>
    <physiologicalReaction direction="left-to-right" evidence="17">
        <dbReference type="Rhea" id="RHEA:46609"/>
    </physiologicalReaction>
</comment>
<evidence type="ECO:0000256" key="17">
    <source>
        <dbReference type="ARBA" id="ARBA00048659"/>
    </source>
</evidence>
<feature type="compositionally biased region" description="Polar residues" evidence="20">
    <location>
        <begin position="278"/>
        <end position="291"/>
    </location>
</feature>
<keyword evidence="2" id="KW-0723">Serine/threonine-protein kinase</keyword>
<dbReference type="InterPro" id="IPR000719">
    <property type="entry name" value="Prot_kinase_dom"/>
</dbReference>
<keyword evidence="21" id="KW-1133">Transmembrane helix</keyword>
<accession>A0AAV2IN50</accession>
<dbReference type="InterPro" id="IPR050339">
    <property type="entry name" value="CC_SR_Kinase"/>
</dbReference>
<evidence type="ECO:0000256" key="9">
    <source>
        <dbReference type="ARBA" id="ARBA00022843"/>
    </source>
</evidence>
<dbReference type="SUPFAM" id="SSF56112">
    <property type="entry name" value="Protein kinase-like (PK-like)"/>
    <property type="match status" value="2"/>
</dbReference>
<keyword evidence="10" id="KW-1015">Disulfide bond</keyword>
<dbReference type="PANTHER" id="PTHR11042:SF160">
    <property type="entry name" value="EUKARYOTIC TRANSLATION INITIATION FACTOR 2-ALPHA KINASE 1"/>
    <property type="match status" value="1"/>
</dbReference>
<evidence type="ECO:0000256" key="15">
    <source>
        <dbReference type="ARBA" id="ARBA00042914"/>
    </source>
</evidence>
<evidence type="ECO:0000256" key="3">
    <source>
        <dbReference type="ARBA" id="ARBA00022553"/>
    </source>
</evidence>
<feature type="compositionally biased region" description="Basic and acidic residues" evidence="20">
    <location>
        <begin position="292"/>
        <end position="301"/>
    </location>
</feature>
<evidence type="ECO:0000313" key="23">
    <source>
        <dbReference type="EMBL" id="CAL1547553.1"/>
    </source>
</evidence>
<evidence type="ECO:0000256" key="11">
    <source>
        <dbReference type="ARBA" id="ARBA00023193"/>
    </source>
</evidence>
<evidence type="ECO:0000256" key="10">
    <source>
        <dbReference type="ARBA" id="ARBA00023157"/>
    </source>
</evidence>
<evidence type="ECO:0000256" key="21">
    <source>
        <dbReference type="SAM" id="Phobius"/>
    </source>
</evidence>
<comment type="similarity">
    <text evidence="12">Belongs to the protein kinase superfamily. Ser/Thr protein kinase family. GCN2 subfamily.</text>
</comment>
<evidence type="ECO:0000256" key="19">
    <source>
        <dbReference type="PROSITE-ProRule" id="PRU10141"/>
    </source>
</evidence>
<comment type="catalytic activity">
    <reaction evidence="18">
        <text>L-seryl-[protein] + ATP = O-phospho-L-seryl-[protein] + ADP + H(+)</text>
        <dbReference type="Rhea" id="RHEA:17989"/>
        <dbReference type="Rhea" id="RHEA-COMP:9863"/>
        <dbReference type="Rhea" id="RHEA-COMP:11604"/>
        <dbReference type="ChEBI" id="CHEBI:15378"/>
        <dbReference type="ChEBI" id="CHEBI:29999"/>
        <dbReference type="ChEBI" id="CHEBI:30616"/>
        <dbReference type="ChEBI" id="CHEBI:83421"/>
        <dbReference type="ChEBI" id="CHEBI:456216"/>
        <dbReference type="EC" id="2.7.11.1"/>
    </reaction>
    <physiologicalReaction direction="left-to-right" evidence="18">
        <dbReference type="Rhea" id="RHEA:17990"/>
    </physiologicalReaction>
</comment>
<keyword evidence="8 19" id="KW-0067">ATP-binding</keyword>
<evidence type="ECO:0000256" key="7">
    <source>
        <dbReference type="ARBA" id="ARBA00022777"/>
    </source>
</evidence>
<feature type="compositionally biased region" description="Polar residues" evidence="20">
    <location>
        <begin position="1"/>
        <end position="14"/>
    </location>
</feature>
<feature type="domain" description="Protein kinase" evidence="22">
    <location>
        <begin position="590"/>
        <end position="964"/>
    </location>
</feature>
<gene>
    <name evidence="23" type="ORF">GSLYS_00020870001</name>
</gene>
<dbReference type="Pfam" id="PF22949">
    <property type="entry name" value="HRI2_3H"/>
    <property type="match status" value="1"/>
</dbReference>